<feature type="domain" description="Aminoacyl-transfer RNA synthetases class-II family profile" evidence="12">
    <location>
        <begin position="192"/>
        <end position="459"/>
    </location>
</feature>
<dbReference type="InterPro" id="IPR006195">
    <property type="entry name" value="aa-tRNA-synth_II"/>
</dbReference>
<dbReference type="GO" id="GO:0006432">
    <property type="term" value="P:phenylalanyl-tRNA aminoacylation"/>
    <property type="evidence" value="ECO:0007669"/>
    <property type="project" value="InterPro"/>
</dbReference>
<dbReference type="InterPro" id="IPR004529">
    <property type="entry name" value="Phe-tRNA-synth_IIc_asu"/>
</dbReference>
<evidence type="ECO:0000256" key="6">
    <source>
        <dbReference type="ARBA" id="ARBA00022723"/>
    </source>
</evidence>
<evidence type="ECO:0000256" key="10">
    <source>
        <dbReference type="ARBA" id="ARBA00022917"/>
    </source>
</evidence>
<evidence type="ECO:0000256" key="1">
    <source>
        <dbReference type="ARBA" id="ARBA00004496"/>
    </source>
</evidence>
<dbReference type="EC" id="6.1.1.20" evidence="3"/>
<dbReference type="InterPro" id="IPR045864">
    <property type="entry name" value="aa-tRNA-synth_II/BPL/LPL"/>
</dbReference>
<dbReference type="KEGG" id="ncon:LC1Nh_0194"/>
<reference evidence="14" key="1">
    <citation type="submission" date="2019-05" db="EMBL/GenBank/DDBJ databases">
        <title>Candidatus Nanohalobium constans, a novel model system to study the DPANN nano-sized archaea: genomic and physiological characterization of a nanoarchaeon co-cultured with its chitinotrophic host.</title>
        <authorList>
            <person name="La Cono V."/>
            <person name="Arcadi E."/>
            <person name="Crisafi F."/>
            <person name="Denaro R."/>
            <person name="La Spada G."/>
            <person name="Messina E."/>
            <person name="Smedile F."/>
            <person name="Toshchakov S.V."/>
            <person name="Shevchenko M.A."/>
            <person name="Golyshin P.N."/>
            <person name="Golyshina O.V."/>
            <person name="Ferrer M."/>
            <person name="Rohde M."/>
            <person name="Mushegian A."/>
            <person name="Sorokin D.Y."/>
            <person name="Giuliano L."/>
            <person name="Yakimov M.M."/>
        </authorList>
    </citation>
    <scope>NUCLEOTIDE SEQUENCE [LARGE SCALE GENOMIC DNA]</scope>
    <source>
        <strain evidence="14">LC1Nh</strain>
    </source>
</reference>
<keyword evidence="11 13" id="KW-0030">Aminoacyl-tRNA synthetase</keyword>
<dbReference type="GeneID" id="42364575"/>
<dbReference type="Gene3D" id="1.10.10.10">
    <property type="entry name" value="Winged helix-like DNA-binding domain superfamily/Winged helix DNA-binding domain"/>
    <property type="match status" value="1"/>
</dbReference>
<dbReference type="SUPFAM" id="SSF46785">
    <property type="entry name" value="Winged helix' DNA-binding domain"/>
    <property type="match status" value="1"/>
</dbReference>
<keyword evidence="4" id="KW-0963">Cytoplasm</keyword>
<dbReference type="OrthoDB" id="372178at2157"/>
<evidence type="ECO:0000256" key="3">
    <source>
        <dbReference type="ARBA" id="ARBA00012814"/>
    </source>
</evidence>
<evidence type="ECO:0000256" key="8">
    <source>
        <dbReference type="ARBA" id="ARBA00022840"/>
    </source>
</evidence>
<dbReference type="SUPFAM" id="SSF55681">
    <property type="entry name" value="Class II aaRS and biotin synthetases"/>
    <property type="match status" value="1"/>
</dbReference>
<dbReference type="GO" id="GO:0004826">
    <property type="term" value="F:phenylalanine-tRNA ligase activity"/>
    <property type="evidence" value="ECO:0007669"/>
    <property type="project" value="UniProtKB-EC"/>
</dbReference>
<accession>A0A5Q0UGI2</accession>
<dbReference type="NCBIfam" id="NF003210">
    <property type="entry name" value="PRK04172.1"/>
    <property type="match status" value="1"/>
</dbReference>
<protein>
    <recommendedName>
        <fullName evidence="3">phenylalanine--tRNA ligase</fullName>
        <ecNumber evidence="3">6.1.1.20</ecNumber>
    </recommendedName>
</protein>
<dbReference type="RefSeq" id="WP_153549837.1">
    <property type="nucleotide sequence ID" value="NZ_CP040089.1"/>
</dbReference>
<dbReference type="InterPro" id="IPR002319">
    <property type="entry name" value="Phenylalanyl-tRNA_Synthase"/>
</dbReference>
<evidence type="ECO:0000313" key="14">
    <source>
        <dbReference type="Proteomes" id="UP000377803"/>
    </source>
</evidence>
<evidence type="ECO:0000313" key="13">
    <source>
        <dbReference type="EMBL" id="QGA80099.1"/>
    </source>
</evidence>
<evidence type="ECO:0000256" key="7">
    <source>
        <dbReference type="ARBA" id="ARBA00022741"/>
    </source>
</evidence>
<keyword evidence="6" id="KW-0479">Metal-binding</keyword>
<dbReference type="GO" id="GO:0046872">
    <property type="term" value="F:metal ion binding"/>
    <property type="evidence" value="ECO:0007669"/>
    <property type="project" value="UniProtKB-KW"/>
</dbReference>
<proteinExistence type="inferred from homology"/>
<evidence type="ECO:0000259" key="12">
    <source>
        <dbReference type="PROSITE" id="PS50862"/>
    </source>
</evidence>
<keyword evidence="10" id="KW-0648">Protein biosynthesis</keyword>
<evidence type="ECO:0000256" key="5">
    <source>
        <dbReference type="ARBA" id="ARBA00022598"/>
    </source>
</evidence>
<dbReference type="EMBL" id="CP040089">
    <property type="protein sequence ID" value="QGA80099.1"/>
    <property type="molecule type" value="Genomic_DNA"/>
</dbReference>
<dbReference type="Gene3D" id="3.30.930.10">
    <property type="entry name" value="Bira Bifunctional Protein, Domain 2"/>
    <property type="match status" value="1"/>
</dbReference>
<keyword evidence="5 13" id="KW-0436">Ligase</keyword>
<dbReference type="PANTHER" id="PTHR11538:SF40">
    <property type="entry name" value="PHENYLALANINE--TRNA LIGASE ALPHA SUBUNIT"/>
    <property type="match status" value="1"/>
</dbReference>
<dbReference type="AlphaFoldDB" id="A0A5Q0UGI2"/>
<keyword evidence="8" id="KW-0067">ATP-binding</keyword>
<comment type="similarity">
    <text evidence="2">Belongs to the class-II aminoacyl-tRNA synthetase family. Phe-tRNA synthetase alpha subunit type 2 subfamily.</text>
</comment>
<keyword evidence="9" id="KW-0460">Magnesium</keyword>
<dbReference type="InterPro" id="IPR036390">
    <property type="entry name" value="WH_DNA-bd_sf"/>
</dbReference>
<evidence type="ECO:0000256" key="9">
    <source>
        <dbReference type="ARBA" id="ARBA00022842"/>
    </source>
</evidence>
<dbReference type="GO" id="GO:0005737">
    <property type="term" value="C:cytoplasm"/>
    <property type="evidence" value="ECO:0007669"/>
    <property type="project" value="UniProtKB-SubCell"/>
</dbReference>
<keyword evidence="14" id="KW-1185">Reference proteome</keyword>
<name>A0A5Q0UGI2_9ARCH</name>
<evidence type="ECO:0000256" key="11">
    <source>
        <dbReference type="ARBA" id="ARBA00023146"/>
    </source>
</evidence>
<dbReference type="PANTHER" id="PTHR11538">
    <property type="entry name" value="PHENYLALANYL-TRNA SYNTHETASE"/>
    <property type="match status" value="1"/>
</dbReference>
<dbReference type="CDD" id="cd00496">
    <property type="entry name" value="PheRS_alpha_core"/>
    <property type="match status" value="1"/>
</dbReference>
<evidence type="ECO:0000256" key="2">
    <source>
        <dbReference type="ARBA" id="ARBA00006703"/>
    </source>
</evidence>
<sequence length="463" mass="53234">MRLSSQAIRVLEKLKQSGEKSVTEFEEEGFDQATVNRALLELEEENLVKTEEQEEIIQEITEKGEKVLENGSPEHNILEQLDSGITPISDLTGNTNIGVGKAKQKGWIEIDNGKVSKTDKGENIDIDPVKEKLENENFDDELGERGLISSEPQKTKTLYLTEEGEKIDIEEIEEDFNVEAQAETPTTGKKHYYKEILRFARQTWLEMGFEEMEGNYVVPSLLNFDALYTPQDHPARELHDTFFVENPETADLSEYGDKVNHIKETHENGWETGSTGYGGDWSHEEAEKNVIRTHTTAISARRLHDIDINEEELPKKFFIVGRNFRNETVDRTHLAEFYQTDGIVVGKDLNFKNLKGYISKFFEKMGYDKFRLIPSYYPYTEMSVEVQVWDEEAEEWLGMGGAGMFRPEVAKPMLGFEAKVLAWGLGIPRIAFMAAGLEDIRELYRNDIEIINETPVWRPDWKR</sequence>
<comment type="subcellular location">
    <subcellularLocation>
        <location evidence="1">Cytoplasm</location>
    </subcellularLocation>
</comment>
<organism evidence="13 14">
    <name type="scientific">Candidatus Nanohalobium constans</name>
    <dbReference type="NCBI Taxonomy" id="2565781"/>
    <lineage>
        <taxon>Archaea</taxon>
        <taxon>Candidatus Nanohalarchaeota</taxon>
        <taxon>Candidatus Nanohalobia</taxon>
        <taxon>Candidatus Nanohalobiales</taxon>
        <taxon>Candidatus Nanohalobiaceae</taxon>
        <taxon>Candidatus Nanohalobium</taxon>
    </lineage>
</organism>
<keyword evidence="7" id="KW-0547">Nucleotide-binding</keyword>
<dbReference type="NCBIfam" id="TIGR00468">
    <property type="entry name" value="pheS"/>
    <property type="match status" value="1"/>
</dbReference>
<dbReference type="Pfam" id="PF01409">
    <property type="entry name" value="tRNA-synt_2d"/>
    <property type="match status" value="1"/>
</dbReference>
<gene>
    <name evidence="13" type="primary">pheS</name>
    <name evidence="13" type="ORF">LC1Nh_0194</name>
</gene>
<dbReference type="Proteomes" id="UP000377803">
    <property type="component" value="Chromosome"/>
</dbReference>
<evidence type="ECO:0000256" key="4">
    <source>
        <dbReference type="ARBA" id="ARBA00022490"/>
    </source>
</evidence>
<dbReference type="PROSITE" id="PS50862">
    <property type="entry name" value="AA_TRNA_LIGASE_II"/>
    <property type="match status" value="1"/>
</dbReference>
<dbReference type="GO" id="GO:0000049">
    <property type="term" value="F:tRNA binding"/>
    <property type="evidence" value="ECO:0007669"/>
    <property type="project" value="InterPro"/>
</dbReference>
<dbReference type="InterPro" id="IPR036388">
    <property type="entry name" value="WH-like_DNA-bd_sf"/>
</dbReference>
<dbReference type="GO" id="GO:0005524">
    <property type="term" value="F:ATP binding"/>
    <property type="evidence" value="ECO:0007669"/>
    <property type="project" value="UniProtKB-KW"/>
</dbReference>